<organism evidence="2 3">
    <name type="scientific">Elysia crispata</name>
    <name type="common">lettuce slug</name>
    <dbReference type="NCBI Taxonomy" id="231223"/>
    <lineage>
        <taxon>Eukaryota</taxon>
        <taxon>Metazoa</taxon>
        <taxon>Spiralia</taxon>
        <taxon>Lophotrochozoa</taxon>
        <taxon>Mollusca</taxon>
        <taxon>Gastropoda</taxon>
        <taxon>Heterobranchia</taxon>
        <taxon>Euthyneura</taxon>
        <taxon>Panpulmonata</taxon>
        <taxon>Sacoglossa</taxon>
        <taxon>Placobranchoidea</taxon>
        <taxon>Plakobranchidae</taxon>
        <taxon>Elysia</taxon>
    </lineage>
</organism>
<name>A0AAE1CZK5_9GAST</name>
<dbReference type="EMBL" id="JAWDGP010006095">
    <property type="protein sequence ID" value="KAK3747297.1"/>
    <property type="molecule type" value="Genomic_DNA"/>
</dbReference>
<gene>
    <name evidence="2" type="ORF">RRG08_019957</name>
</gene>
<keyword evidence="1" id="KW-1133">Transmembrane helix</keyword>
<sequence>MSVIVLLSVLYNAGMALMLALYLANNLLFAMFVWINIILLINGQHGPPCNRHLELVSMDLHVTVTSSCSNSKNCSGLTARLLVEIGFYLSSLTCFEESQAFKIQYPAIFTVEVSILYNKIYGGASAKWIRQKGDVGMDRPYTLEVRNRQETNSVYLQTL</sequence>
<accession>A0AAE1CZK5</accession>
<evidence type="ECO:0000256" key="1">
    <source>
        <dbReference type="SAM" id="Phobius"/>
    </source>
</evidence>
<dbReference type="Proteomes" id="UP001283361">
    <property type="component" value="Unassembled WGS sequence"/>
</dbReference>
<proteinExistence type="predicted"/>
<dbReference type="AlphaFoldDB" id="A0AAE1CZK5"/>
<feature type="transmembrane region" description="Helical" evidence="1">
    <location>
        <begin position="20"/>
        <end position="41"/>
    </location>
</feature>
<evidence type="ECO:0000313" key="3">
    <source>
        <dbReference type="Proteomes" id="UP001283361"/>
    </source>
</evidence>
<keyword evidence="3" id="KW-1185">Reference proteome</keyword>
<reference evidence="2" key="1">
    <citation type="journal article" date="2023" name="G3 (Bethesda)">
        <title>A reference genome for the long-term kleptoplast-retaining sea slug Elysia crispata morphotype clarki.</title>
        <authorList>
            <person name="Eastman K.E."/>
            <person name="Pendleton A.L."/>
            <person name="Shaikh M.A."/>
            <person name="Suttiyut T."/>
            <person name="Ogas R."/>
            <person name="Tomko P."/>
            <person name="Gavelis G."/>
            <person name="Widhalm J.R."/>
            <person name="Wisecaver J.H."/>
        </authorList>
    </citation>
    <scope>NUCLEOTIDE SEQUENCE</scope>
    <source>
        <strain evidence="2">ECLA1</strain>
    </source>
</reference>
<comment type="caution">
    <text evidence="2">The sequence shown here is derived from an EMBL/GenBank/DDBJ whole genome shotgun (WGS) entry which is preliminary data.</text>
</comment>
<keyword evidence="1" id="KW-0812">Transmembrane</keyword>
<protein>
    <submittedName>
        <fullName evidence="2">Uncharacterized protein</fullName>
    </submittedName>
</protein>
<keyword evidence="1" id="KW-0472">Membrane</keyword>
<evidence type="ECO:0000313" key="2">
    <source>
        <dbReference type="EMBL" id="KAK3747297.1"/>
    </source>
</evidence>